<dbReference type="EMBL" id="VOIH02000007">
    <property type="protein sequence ID" value="KAF3442407.1"/>
    <property type="molecule type" value="Genomic_DNA"/>
</dbReference>
<feature type="region of interest" description="Disordered" evidence="1">
    <location>
        <begin position="131"/>
        <end position="156"/>
    </location>
</feature>
<keyword evidence="3" id="KW-1185">Reference proteome</keyword>
<accession>A0A8K0GYK3</accession>
<comment type="caution">
    <text evidence="2">The sequence shown here is derived from an EMBL/GenBank/DDBJ whole genome shotgun (WGS) entry which is preliminary data.</text>
</comment>
<dbReference type="PANTHER" id="PTHR34546">
    <property type="entry name" value="OS06G0153600 PROTEIN"/>
    <property type="match status" value="1"/>
</dbReference>
<feature type="compositionally biased region" description="Basic and acidic residues" evidence="1">
    <location>
        <begin position="508"/>
        <end position="546"/>
    </location>
</feature>
<protein>
    <submittedName>
        <fullName evidence="2">Uncharacterized protein</fullName>
    </submittedName>
</protein>
<feature type="compositionally biased region" description="Acidic residues" evidence="1">
    <location>
        <begin position="135"/>
        <end position="156"/>
    </location>
</feature>
<feature type="region of interest" description="Disordered" evidence="1">
    <location>
        <begin position="40"/>
        <end position="93"/>
    </location>
</feature>
<proteinExistence type="predicted"/>
<evidence type="ECO:0000256" key="1">
    <source>
        <dbReference type="SAM" id="MobiDB-lite"/>
    </source>
</evidence>
<evidence type="ECO:0000313" key="3">
    <source>
        <dbReference type="Proteomes" id="UP000796880"/>
    </source>
</evidence>
<organism evidence="2 3">
    <name type="scientific">Rhamnella rubrinervis</name>
    <dbReference type="NCBI Taxonomy" id="2594499"/>
    <lineage>
        <taxon>Eukaryota</taxon>
        <taxon>Viridiplantae</taxon>
        <taxon>Streptophyta</taxon>
        <taxon>Embryophyta</taxon>
        <taxon>Tracheophyta</taxon>
        <taxon>Spermatophyta</taxon>
        <taxon>Magnoliopsida</taxon>
        <taxon>eudicotyledons</taxon>
        <taxon>Gunneridae</taxon>
        <taxon>Pentapetalae</taxon>
        <taxon>rosids</taxon>
        <taxon>fabids</taxon>
        <taxon>Rosales</taxon>
        <taxon>Rhamnaceae</taxon>
        <taxon>rhamnoid group</taxon>
        <taxon>Rhamneae</taxon>
        <taxon>Rhamnella</taxon>
    </lineage>
</organism>
<evidence type="ECO:0000313" key="2">
    <source>
        <dbReference type="EMBL" id="KAF3442407.1"/>
    </source>
</evidence>
<reference evidence="2" key="1">
    <citation type="submission" date="2020-03" db="EMBL/GenBank/DDBJ databases">
        <title>A high-quality chromosome-level genome assembly of a woody plant with both climbing and erect habits, Rhamnella rubrinervis.</title>
        <authorList>
            <person name="Lu Z."/>
            <person name="Yang Y."/>
            <person name="Zhu X."/>
            <person name="Sun Y."/>
        </authorList>
    </citation>
    <scope>NUCLEOTIDE SEQUENCE</scope>
    <source>
        <strain evidence="2">BYM</strain>
        <tissue evidence="2">Leaf</tissue>
    </source>
</reference>
<feature type="compositionally biased region" description="Polar residues" evidence="1">
    <location>
        <begin position="64"/>
        <end position="88"/>
    </location>
</feature>
<dbReference type="AlphaFoldDB" id="A0A8K0GYK3"/>
<dbReference type="Proteomes" id="UP000796880">
    <property type="component" value="Unassembled WGS sequence"/>
</dbReference>
<dbReference type="PANTHER" id="PTHR34546:SF3">
    <property type="entry name" value="OS06G0153600 PROTEIN"/>
    <property type="match status" value="1"/>
</dbReference>
<dbReference type="OrthoDB" id="1929495at2759"/>
<name>A0A8K0GYK3_9ROSA</name>
<feature type="region of interest" description="Disordered" evidence="1">
    <location>
        <begin position="497"/>
        <end position="554"/>
    </location>
</feature>
<gene>
    <name evidence="2" type="ORF">FNV43_RR16323</name>
</gene>
<sequence>MDPYYEQRLRDEVIYLHSLWYQGPPANTCTPFQPLPDHTHAHTKRVRGNIDWSAKKRPLRSDPRSNSTTTQWPCSNPVPDNTPATSSCWPAMKPTSAPLARQMSAEERVSHSKLQLQYRALDTCREFFARKDGSESDEDDDEFEEEDDGFDEEDDDENKEYNFFLGVFSENNELRTYYEENYQSSEFVCLVCEKGKNYGKKVKGCVALVQHSMAISKTIKKRAHRAFGQVICRVMGWDIDRLPMIVLKGEPLGRTLAKTGVMQGELPGANTGNHEGFSGCVTENAVALNVNKSEPSGKDAYGSHQKNDDEKLVTCEVSIQSLVSSADRPCKNPIENSPSAWLEWPAFNPHPASATCAVSAEEQSRSAALQLQQKALETCKDFFVGNSKSDGDECQFQGEDESVEDCEEFKFFSRVFTEDHNLRSFYENNYEAGEFYCLICAGIGKKVWKRFTGCVALVQHSTAISKTKKKLAHRAYGRVICKVLGCNQLPTIKFEGNPLGQPSAKSDNLQEKPKEDSDCCKDGKVSSEKGLKSENGEVILKDSSDDYRDDDTSL</sequence>